<feature type="region of interest" description="Disordered" evidence="1">
    <location>
        <begin position="309"/>
        <end position="328"/>
    </location>
</feature>
<feature type="region of interest" description="Disordered" evidence="1">
    <location>
        <begin position="341"/>
        <end position="400"/>
    </location>
</feature>
<feature type="region of interest" description="Disordered" evidence="1">
    <location>
        <begin position="128"/>
        <end position="156"/>
    </location>
</feature>
<feature type="region of interest" description="Disordered" evidence="1">
    <location>
        <begin position="249"/>
        <end position="275"/>
    </location>
</feature>
<dbReference type="EMBL" id="UIDG01000601">
    <property type="protein sequence ID" value="SUS08356.1"/>
    <property type="molecule type" value="Genomic_DNA"/>
</dbReference>
<feature type="compositionally biased region" description="Polar residues" evidence="1">
    <location>
        <begin position="147"/>
        <end position="156"/>
    </location>
</feature>
<proteinExistence type="predicted"/>
<dbReference type="AlphaFoldDB" id="A0A380TJ64"/>
<name>A0A380TJ64_9ZZZZ</name>
<evidence type="ECO:0000256" key="1">
    <source>
        <dbReference type="SAM" id="MobiDB-lite"/>
    </source>
</evidence>
<feature type="region of interest" description="Disordered" evidence="1">
    <location>
        <begin position="1"/>
        <end position="64"/>
    </location>
</feature>
<feature type="compositionally biased region" description="Basic and acidic residues" evidence="1">
    <location>
        <begin position="52"/>
        <end position="64"/>
    </location>
</feature>
<feature type="compositionally biased region" description="Basic and acidic residues" evidence="1">
    <location>
        <begin position="223"/>
        <end position="234"/>
    </location>
</feature>
<feature type="region of interest" description="Disordered" evidence="1">
    <location>
        <begin position="217"/>
        <end position="237"/>
    </location>
</feature>
<feature type="compositionally biased region" description="Basic and acidic residues" evidence="1">
    <location>
        <begin position="16"/>
        <end position="30"/>
    </location>
</feature>
<feature type="compositionally biased region" description="Basic and acidic residues" evidence="1">
    <location>
        <begin position="367"/>
        <end position="394"/>
    </location>
</feature>
<evidence type="ECO:0000313" key="2">
    <source>
        <dbReference type="EMBL" id="SUS08356.1"/>
    </source>
</evidence>
<accession>A0A380TJ64</accession>
<feature type="compositionally biased region" description="Basic and acidic residues" evidence="1">
    <location>
        <begin position="251"/>
        <end position="263"/>
    </location>
</feature>
<organism evidence="2">
    <name type="scientific">metagenome</name>
    <dbReference type="NCBI Taxonomy" id="256318"/>
    <lineage>
        <taxon>unclassified sequences</taxon>
        <taxon>metagenomes</taxon>
    </lineage>
</organism>
<reference evidence="2" key="1">
    <citation type="submission" date="2018-07" db="EMBL/GenBank/DDBJ databases">
        <authorList>
            <person name="Quirk P.G."/>
            <person name="Krulwich T.A."/>
        </authorList>
    </citation>
    <scope>NUCLEOTIDE SEQUENCE</scope>
</reference>
<gene>
    <name evidence="2" type="ORF">DF3PB_640011</name>
</gene>
<protein>
    <submittedName>
        <fullName evidence="2">Uncharacterized protein</fullName>
    </submittedName>
</protein>
<sequence length="400" mass="44109">MGQPKHEPRSMTSRSLNDDVQRDCDNDRAGRQQGQSGRPSMTGDEGPEDGTVGERENRTIDAANDERHLRAEVISRLRGQLSLMRAQVGRLQQALNQAENLRSAARDRLQSLRGTTERLEQALRMEEAAQQAPRADVSAATDEDSSAEPSWQPVTMTNGQQKNHLVRVDLREQHIHALLVSGVLSIRDVDNAAKVGQVVQALLDRWAEQYGTREVAQPAAQAARDRRGTQERRHTGPRANCLLSYVNGTPFDRRQQDERRHGPDGSVMARRLPSREPATAAAAAVSLEGATSGTVVRLDDLRARAEASLRRPRRPIRTDDESEAGSTAPIVLFPLAHSEVKGVEGEPAPDADEACERRSGNGLLIGEGREQELAARGDELQEPQHCERDPARSSDEEDER</sequence>